<comment type="similarity">
    <text evidence="1">Belongs to the SCC3 family.</text>
</comment>
<evidence type="ECO:0000256" key="1">
    <source>
        <dbReference type="ARBA" id="ARBA00005486"/>
    </source>
</evidence>
<dbReference type="Pfam" id="PF24571">
    <property type="entry name" value="HEAT_SCC3-SA"/>
    <property type="match status" value="1"/>
</dbReference>
<dbReference type="GO" id="GO:0007062">
    <property type="term" value="P:sister chromatid cohesion"/>
    <property type="evidence" value="ECO:0007669"/>
    <property type="project" value="UniProtKB-ARBA"/>
</dbReference>
<feature type="compositionally biased region" description="Acidic residues" evidence="3">
    <location>
        <begin position="1104"/>
        <end position="1114"/>
    </location>
</feature>
<protein>
    <recommendedName>
        <fullName evidence="4">SCD domain-containing protein</fullName>
    </recommendedName>
</protein>
<feature type="region of interest" description="Disordered" evidence="3">
    <location>
        <begin position="1"/>
        <end position="23"/>
    </location>
</feature>
<dbReference type="InterPro" id="IPR056396">
    <property type="entry name" value="HEAT_SCC3-SA"/>
</dbReference>
<keyword evidence="2" id="KW-0175">Coiled coil</keyword>
<dbReference type="GO" id="GO:0005634">
    <property type="term" value="C:nucleus"/>
    <property type="evidence" value="ECO:0007669"/>
    <property type="project" value="TreeGrafter"/>
</dbReference>
<keyword evidence="6" id="KW-1185">Reference proteome</keyword>
<feature type="region of interest" description="Disordered" evidence="3">
    <location>
        <begin position="41"/>
        <end position="128"/>
    </location>
</feature>
<feature type="compositionally biased region" description="Low complexity" evidence="3">
    <location>
        <begin position="75"/>
        <end position="103"/>
    </location>
</feature>
<dbReference type="GO" id="GO:0003682">
    <property type="term" value="F:chromatin binding"/>
    <property type="evidence" value="ECO:0007669"/>
    <property type="project" value="TreeGrafter"/>
</dbReference>
<reference evidence="5" key="1">
    <citation type="submission" date="2019-08" db="EMBL/GenBank/DDBJ databases">
        <title>The genome of the North American firefly Photinus pyralis.</title>
        <authorList>
            <consortium name="Photinus pyralis genome working group"/>
            <person name="Fallon T.R."/>
            <person name="Sander Lower S.E."/>
            <person name="Weng J.-K."/>
        </authorList>
    </citation>
    <scope>NUCLEOTIDE SEQUENCE</scope>
    <source>
        <strain evidence="5">TRF0915ILg1</strain>
        <tissue evidence="5">Whole body</tissue>
    </source>
</reference>
<comment type="caution">
    <text evidence="5">The sequence shown here is derived from an EMBL/GenBank/DDBJ whole genome shotgun (WGS) entry which is preliminary data.</text>
</comment>
<feature type="domain" description="SCD" evidence="4">
    <location>
        <begin position="338"/>
        <end position="423"/>
    </location>
</feature>
<feature type="coiled-coil region" evidence="2">
    <location>
        <begin position="302"/>
        <end position="329"/>
    </location>
</feature>
<evidence type="ECO:0000256" key="2">
    <source>
        <dbReference type="SAM" id="Coils"/>
    </source>
</evidence>
<evidence type="ECO:0000313" key="5">
    <source>
        <dbReference type="EMBL" id="KAF2893660.1"/>
    </source>
</evidence>
<accession>A0A8K0CU27</accession>
<dbReference type="AlphaFoldDB" id="A0A8K0CU27"/>
<dbReference type="InterPro" id="IPR039662">
    <property type="entry name" value="Cohesin_Scc3/SA"/>
</dbReference>
<dbReference type="InterPro" id="IPR020839">
    <property type="entry name" value="SCD"/>
</dbReference>
<evidence type="ECO:0000259" key="4">
    <source>
        <dbReference type="PROSITE" id="PS51425"/>
    </source>
</evidence>
<dbReference type="Pfam" id="PF08514">
    <property type="entry name" value="STAG"/>
    <property type="match status" value="1"/>
</dbReference>
<evidence type="ECO:0000256" key="3">
    <source>
        <dbReference type="SAM" id="MobiDB-lite"/>
    </source>
</evidence>
<evidence type="ECO:0000313" key="6">
    <source>
        <dbReference type="Proteomes" id="UP000801492"/>
    </source>
</evidence>
<dbReference type="PROSITE" id="PS51425">
    <property type="entry name" value="SCD"/>
    <property type="match status" value="1"/>
</dbReference>
<dbReference type="InterPro" id="IPR013721">
    <property type="entry name" value="STAG"/>
</dbReference>
<dbReference type="Proteomes" id="UP000801492">
    <property type="component" value="Unassembled WGS sequence"/>
</dbReference>
<dbReference type="GO" id="GO:0008278">
    <property type="term" value="C:cohesin complex"/>
    <property type="evidence" value="ECO:0007669"/>
    <property type="project" value="TreeGrafter"/>
</dbReference>
<proteinExistence type="inferred from homology"/>
<sequence length="1124" mass="127601">MQRRGGKRIRMDEPPPEYDNPMTPAVEAEAYGIHYGQPSNIYGEYGEQAGTSSSDGMFESPPTPGMRRVTRSKARGAAAAAAAATQSSLATASHSPTGPTTHTGRGRPRGRPPGRKQHVEGSSDDDTSLYHVIRNSKASLTNIVDEWIESYKINRESALIILMQFFINASGCKGRITQQMQANMEHAAIIRKMTEEFDEESGEYPLIMAGQSWKKFRQNYCDFVQTLVKQCQYSIIYDQFLMDNIISLLTGLSDSQVRAFRHTATLGAMKLMTALVDVALTVSVNLDNTQRQYEAERQKTREKRASDRLESLLGKRQELEENMDEIKNMLTYMFKSVFVHRYRDTLPEIRAIAMTEIGIWMHKFHANFLDDSYLKYIGWTLHDKVGEVRLRCLQALQPLYANEELKGKLELFTNKFKDRIVAMTLDKEYDVAVQAVRLVISILKHHHEILTDKDCEHVYELVYSSHRAVAQAAGEFLNERLFQPSDTDPGKTKRGKKRLPNTPFIRDLVQFFIESELHEHAAYLVDSLIESNPMMKDWECMTDLLLEEPGPHEEPLDNRQETSLIEIMVCCVKQAATGEAPVGRGPTRKAGEDKQKLTEHFIITLPALLDKYSADPEKLANLLTIPQYFELDLYTSGRQEGSLQALLMKLKHIAQIHHEQEVLETCAKTLELLCTDGHSLYTRCDVARSTIIDMIVASYKDAIDDWRNLLLGEETPNADETFNVVSSLKKVSLFYACHNINQWNLWSTLFQDVKDTESSLPSEAQKYCLSSCFYCLMWGLQGLEAAHEGGGLTGPGIQELRERLDEFIAASQNLIRVSPHAVIREEAYVCLCDLLIVFSEQLNNTNPHLSELACLPDRNLQLLLNEFVQAYVFVPEQDSDHDEHRIEELHKRRNFLAAYCKLIVYNIMPTKAAADVFKHYVKYYNEYGDIIKATLSKAREINKVNCALTMCLSLNMMFQSLQQTSGGRSIRQHDDFFALKELAKRFALSFGLDAVKNREAITALHRAGILFAVSGAEGLEDPTCPPPNLPFLEIVTEFTNKLLKQDKRVVLTFLDRRIATGMPSSRGEDWQPLLLYRNSLVHGETDSLPTTSKRAYGRKRKDPEEEPEPDDQGSDSEFPGSLYN</sequence>
<gene>
    <name evidence="5" type="ORF">ILUMI_12515</name>
</gene>
<dbReference type="Pfam" id="PF21581">
    <property type="entry name" value="SCD"/>
    <property type="match status" value="1"/>
</dbReference>
<organism evidence="5 6">
    <name type="scientific">Ignelater luminosus</name>
    <name type="common">Cucubano</name>
    <name type="synonym">Pyrophorus luminosus</name>
    <dbReference type="NCBI Taxonomy" id="2038154"/>
    <lineage>
        <taxon>Eukaryota</taxon>
        <taxon>Metazoa</taxon>
        <taxon>Ecdysozoa</taxon>
        <taxon>Arthropoda</taxon>
        <taxon>Hexapoda</taxon>
        <taxon>Insecta</taxon>
        <taxon>Pterygota</taxon>
        <taxon>Neoptera</taxon>
        <taxon>Endopterygota</taxon>
        <taxon>Coleoptera</taxon>
        <taxon>Polyphaga</taxon>
        <taxon>Elateriformia</taxon>
        <taxon>Elateroidea</taxon>
        <taxon>Elateridae</taxon>
        <taxon>Agrypninae</taxon>
        <taxon>Pyrophorini</taxon>
        <taxon>Ignelater</taxon>
    </lineage>
</organism>
<name>A0A8K0CU27_IGNLU</name>
<feature type="region of interest" description="Disordered" evidence="3">
    <location>
        <begin position="1084"/>
        <end position="1124"/>
    </location>
</feature>
<dbReference type="PANTHER" id="PTHR11199:SF0">
    <property type="entry name" value="LD34181P-RELATED"/>
    <property type="match status" value="1"/>
</dbReference>
<feature type="compositionally biased region" description="Basic residues" evidence="3">
    <location>
        <begin position="104"/>
        <end position="116"/>
    </location>
</feature>
<dbReference type="SUPFAM" id="SSF48371">
    <property type="entry name" value="ARM repeat"/>
    <property type="match status" value="1"/>
</dbReference>
<dbReference type="PANTHER" id="PTHR11199">
    <property type="entry name" value="STROMAL ANTIGEN"/>
    <property type="match status" value="1"/>
</dbReference>
<dbReference type="OrthoDB" id="498590at2759"/>
<dbReference type="EMBL" id="VTPC01007781">
    <property type="protein sequence ID" value="KAF2893660.1"/>
    <property type="molecule type" value="Genomic_DNA"/>
</dbReference>
<dbReference type="InterPro" id="IPR016024">
    <property type="entry name" value="ARM-type_fold"/>
</dbReference>
<dbReference type="GO" id="GO:0000785">
    <property type="term" value="C:chromatin"/>
    <property type="evidence" value="ECO:0007669"/>
    <property type="project" value="TreeGrafter"/>
</dbReference>